<evidence type="ECO:0000313" key="2">
    <source>
        <dbReference type="Proteomes" id="UP000708208"/>
    </source>
</evidence>
<dbReference type="AlphaFoldDB" id="A0A8J2K0X8"/>
<keyword evidence="2" id="KW-1185">Reference proteome</keyword>
<reference evidence="1" key="1">
    <citation type="submission" date="2021-06" db="EMBL/GenBank/DDBJ databases">
        <authorList>
            <person name="Hodson N. C."/>
            <person name="Mongue J. A."/>
            <person name="Jaron S. K."/>
        </authorList>
    </citation>
    <scope>NUCLEOTIDE SEQUENCE</scope>
</reference>
<dbReference type="EMBL" id="CAJVCH010048127">
    <property type="protein sequence ID" value="CAG7717728.1"/>
    <property type="molecule type" value="Genomic_DNA"/>
</dbReference>
<protein>
    <submittedName>
        <fullName evidence="1">Uncharacterized protein</fullName>
    </submittedName>
</protein>
<gene>
    <name evidence="1" type="ORF">AFUS01_LOCUS7167</name>
</gene>
<name>A0A8J2K0X8_9HEXA</name>
<organism evidence="1 2">
    <name type="scientific">Allacma fusca</name>
    <dbReference type="NCBI Taxonomy" id="39272"/>
    <lineage>
        <taxon>Eukaryota</taxon>
        <taxon>Metazoa</taxon>
        <taxon>Ecdysozoa</taxon>
        <taxon>Arthropoda</taxon>
        <taxon>Hexapoda</taxon>
        <taxon>Collembola</taxon>
        <taxon>Symphypleona</taxon>
        <taxon>Sminthuridae</taxon>
        <taxon>Allacma</taxon>
    </lineage>
</organism>
<dbReference type="Proteomes" id="UP000708208">
    <property type="component" value="Unassembled WGS sequence"/>
</dbReference>
<proteinExistence type="predicted"/>
<accession>A0A8J2K0X8</accession>
<comment type="caution">
    <text evidence="1">The sequence shown here is derived from an EMBL/GenBank/DDBJ whole genome shotgun (WGS) entry which is preliminary data.</text>
</comment>
<sequence length="102" mass="11581">CKSRYMDLYVHMKDKGCMIRIGLVGETSGIFRVGEKYDGAGTNLAIRELNPSICFRRCAASNTITVIIPRSFRRQLHIDFLMGARHLILISPILKPKTLLRC</sequence>
<feature type="non-terminal residue" evidence="1">
    <location>
        <position position="1"/>
    </location>
</feature>
<evidence type="ECO:0000313" key="1">
    <source>
        <dbReference type="EMBL" id="CAG7717728.1"/>
    </source>
</evidence>